<evidence type="ECO:0000313" key="1">
    <source>
        <dbReference type="EMBL" id="AXY57194.1"/>
    </source>
</evidence>
<evidence type="ECO:0000313" key="2">
    <source>
        <dbReference type="Proteomes" id="UP000263753"/>
    </source>
</evidence>
<organism evidence="1 2">
    <name type="scientific">Acinetobacter chinensis</name>
    <dbReference type="NCBI Taxonomy" id="2004650"/>
    <lineage>
        <taxon>Bacteria</taxon>
        <taxon>Pseudomonadati</taxon>
        <taxon>Pseudomonadota</taxon>
        <taxon>Gammaproteobacteria</taxon>
        <taxon>Moraxellales</taxon>
        <taxon>Moraxellaceae</taxon>
        <taxon>Acinetobacter</taxon>
    </lineage>
</organism>
<proteinExistence type="predicted"/>
<gene>
    <name evidence="1" type="ORF">CDG60_11835</name>
</gene>
<dbReference type="Proteomes" id="UP000263753">
    <property type="component" value="Chromosome"/>
</dbReference>
<sequence>MVMFTVQVVITTKISSDHKKAKFLLCLFYYNNNNTDGTIKMNKTRIILLTLLSAVSTVACAEKKPQYKCSVSSPKWAKEFNKVYQLDEFRVYYSDLESSTQNLPQTADINNNKIPDYVENIAIQAMNSRDMFKLAGFRSPLDSPRYQNSAESIAIFLQKTGGNGVAFERAARYPNLSINSKDMPCSISIVISNNLEGFPGSWATVTHELFHLYQYGYAQFKNSWYLESLANWADRAMKIDITNNTKRLPPLPQTRTEINQDIFGKAYTHIWRRLFLINDSDILEIPEDMLKRRYVGGSKVFLDNEWRGTHFVLTFMQNLEKESNRISAEKKWEPYHWKEKDQRSKEWDPLILQLIQKQLKQPKYDQKETRFMRNISIQNLKSE</sequence>
<protein>
    <submittedName>
        <fullName evidence="1">Uncharacterized protein</fullName>
    </submittedName>
</protein>
<accession>A0A3B7LZ18</accession>
<name>A0A3B7LZ18_9GAMM</name>
<reference evidence="2" key="1">
    <citation type="submission" date="2018-09" db="EMBL/GenBank/DDBJ databases">
        <title>The complete genome of Acinetobacter sp. strain WCHAc010005.</title>
        <authorList>
            <person name="Hu Y."/>
            <person name="Long H."/>
            <person name="Feng Y."/>
            <person name="Zong Z."/>
        </authorList>
    </citation>
    <scope>NUCLEOTIDE SEQUENCE [LARGE SCALE GENOMIC DNA]</scope>
    <source>
        <strain evidence="2">WCHAc010005</strain>
    </source>
</reference>
<dbReference type="AlphaFoldDB" id="A0A3B7LZ18"/>
<dbReference type="EMBL" id="CP032134">
    <property type="protein sequence ID" value="AXY57194.1"/>
    <property type="molecule type" value="Genomic_DNA"/>
</dbReference>
<dbReference type="KEGG" id="achi:CDG60_11835"/>